<accession>I3W4P7</accession>
<reference evidence="1" key="1">
    <citation type="submission" date="2012-01" db="EMBL/GenBank/DDBJ databases">
        <authorList>
            <person name="Summers A.O."/>
            <person name="Wireman J."/>
        </authorList>
    </citation>
    <scope>NUCLEOTIDE SEQUENCE</scope>
    <source>
        <plasmid evidence="1">R830b</plasmid>
    </source>
</reference>
<geneLocation type="plasmid" evidence="1">
    <name>R830b</name>
</geneLocation>
<dbReference type="EMBL" id="JQ418542">
    <property type="protein sequence ID" value="AFK90574.1"/>
    <property type="molecule type" value="Genomic_DNA"/>
</dbReference>
<proteinExistence type="predicted"/>
<dbReference type="AlphaFoldDB" id="I3W4P7"/>
<name>I3W4P7_SERMA</name>
<keyword evidence="1" id="KW-0614">Plasmid</keyword>
<organism evidence="1">
    <name type="scientific">Serratia marcescens</name>
    <dbReference type="NCBI Taxonomy" id="615"/>
    <lineage>
        <taxon>Bacteria</taxon>
        <taxon>Pseudomonadati</taxon>
        <taxon>Pseudomonadota</taxon>
        <taxon>Gammaproteobacteria</taxon>
        <taxon>Enterobacterales</taxon>
        <taxon>Yersiniaceae</taxon>
        <taxon>Serratia</taxon>
    </lineage>
</organism>
<sequence length="50" mass="5634">MILHDARHDSIALPARPFAAGFQTSPMVEFNQVFKYGTRCVFGTPPARRQ</sequence>
<protein>
    <submittedName>
        <fullName evidence="1">Uncharacterized protein</fullName>
    </submittedName>
</protein>
<evidence type="ECO:0000313" key="1">
    <source>
        <dbReference type="EMBL" id="AFK90574.1"/>
    </source>
</evidence>